<proteinExistence type="inferred from homology"/>
<feature type="chain" id="PRO_5045137225" description="serine-type D-Ala-D-Ala carboxypeptidase" evidence="14">
    <location>
        <begin position="20"/>
        <end position="377"/>
    </location>
</feature>
<name>A0ABU7LYI1_9PROT</name>
<keyword evidence="10" id="KW-0573">Peptidoglycan synthesis</keyword>
<protein>
    <recommendedName>
        <fullName evidence="4">serine-type D-Ala-D-Ala carboxypeptidase</fullName>
        <ecNumber evidence="4">3.4.16.4</ecNumber>
    </recommendedName>
</protein>
<keyword evidence="5 16" id="KW-0121">Carboxypeptidase</keyword>
<evidence type="ECO:0000256" key="6">
    <source>
        <dbReference type="ARBA" id="ARBA00022670"/>
    </source>
</evidence>
<dbReference type="InterPro" id="IPR018044">
    <property type="entry name" value="Peptidase_S11"/>
</dbReference>
<dbReference type="EC" id="3.4.16.4" evidence="4"/>
<evidence type="ECO:0000313" key="17">
    <source>
        <dbReference type="Proteomes" id="UP001310692"/>
    </source>
</evidence>
<accession>A0ABU7LYI1</accession>
<keyword evidence="9" id="KW-0133">Cell shape</keyword>
<comment type="caution">
    <text evidence="16">The sequence shown here is derived from an EMBL/GenBank/DDBJ whole genome shotgun (WGS) entry which is preliminary data.</text>
</comment>
<evidence type="ECO:0000256" key="7">
    <source>
        <dbReference type="ARBA" id="ARBA00022729"/>
    </source>
</evidence>
<comment type="function">
    <text evidence="1">Removes C-terminal D-alanyl residues from sugar-peptide cell wall precursors.</text>
</comment>
<dbReference type="InterPro" id="IPR037167">
    <property type="entry name" value="Peptidase_S11_C_sf"/>
</dbReference>
<evidence type="ECO:0000256" key="9">
    <source>
        <dbReference type="ARBA" id="ARBA00022960"/>
    </source>
</evidence>
<evidence type="ECO:0000259" key="15">
    <source>
        <dbReference type="SMART" id="SM00936"/>
    </source>
</evidence>
<reference evidence="16 17" key="1">
    <citation type="submission" date="2024-01" db="EMBL/GenBank/DDBJ databases">
        <title>Hyphobacterium bacterium isolated from marine sediment.</title>
        <authorList>
            <person name="Zhao S."/>
        </authorList>
    </citation>
    <scope>NUCLEOTIDE SEQUENCE [LARGE SCALE GENOMIC DNA]</scope>
    <source>
        <strain evidence="16 17">Y60-23</strain>
    </source>
</reference>
<evidence type="ECO:0000256" key="12">
    <source>
        <dbReference type="ARBA" id="ARBA00034000"/>
    </source>
</evidence>
<feature type="domain" description="Peptidase S11 D-Ala-D-Ala carboxypeptidase A C-terminal" evidence="15">
    <location>
        <begin position="270"/>
        <end position="360"/>
    </location>
</feature>
<evidence type="ECO:0000256" key="5">
    <source>
        <dbReference type="ARBA" id="ARBA00022645"/>
    </source>
</evidence>
<keyword evidence="7 14" id="KW-0732">Signal</keyword>
<organism evidence="16 17">
    <name type="scientific">Hyphobacterium marinum</name>
    <dbReference type="NCBI Taxonomy" id="3116574"/>
    <lineage>
        <taxon>Bacteria</taxon>
        <taxon>Pseudomonadati</taxon>
        <taxon>Pseudomonadota</taxon>
        <taxon>Alphaproteobacteria</taxon>
        <taxon>Maricaulales</taxon>
        <taxon>Maricaulaceae</taxon>
        <taxon>Hyphobacterium</taxon>
    </lineage>
</organism>
<comment type="pathway">
    <text evidence="2">Cell wall biogenesis; peptidoglycan biosynthesis.</text>
</comment>
<feature type="signal peptide" evidence="14">
    <location>
        <begin position="1"/>
        <end position="19"/>
    </location>
</feature>
<dbReference type="SUPFAM" id="SSF56601">
    <property type="entry name" value="beta-lactamase/transpeptidase-like"/>
    <property type="match status" value="1"/>
</dbReference>
<evidence type="ECO:0000256" key="4">
    <source>
        <dbReference type="ARBA" id="ARBA00012448"/>
    </source>
</evidence>
<dbReference type="Pfam" id="PF07943">
    <property type="entry name" value="PBP5_C"/>
    <property type="match status" value="1"/>
</dbReference>
<dbReference type="SMART" id="SM00936">
    <property type="entry name" value="PBP5_C"/>
    <property type="match status" value="1"/>
</dbReference>
<dbReference type="Proteomes" id="UP001310692">
    <property type="component" value="Unassembled WGS sequence"/>
</dbReference>
<evidence type="ECO:0000256" key="8">
    <source>
        <dbReference type="ARBA" id="ARBA00022801"/>
    </source>
</evidence>
<dbReference type="PANTHER" id="PTHR21581:SF6">
    <property type="entry name" value="TRAFFICKING PROTEIN PARTICLE COMPLEX SUBUNIT 12"/>
    <property type="match status" value="1"/>
</dbReference>
<evidence type="ECO:0000256" key="10">
    <source>
        <dbReference type="ARBA" id="ARBA00022984"/>
    </source>
</evidence>
<evidence type="ECO:0000256" key="2">
    <source>
        <dbReference type="ARBA" id="ARBA00004752"/>
    </source>
</evidence>
<dbReference type="InterPro" id="IPR015956">
    <property type="entry name" value="Peniciliin-bd_prot_C_sf"/>
</dbReference>
<dbReference type="GO" id="GO:0004180">
    <property type="term" value="F:carboxypeptidase activity"/>
    <property type="evidence" value="ECO:0007669"/>
    <property type="project" value="UniProtKB-KW"/>
</dbReference>
<dbReference type="Gene3D" id="2.60.410.10">
    <property type="entry name" value="D-Ala-D-Ala carboxypeptidase, C-terminal domain"/>
    <property type="match status" value="1"/>
</dbReference>
<dbReference type="InterPro" id="IPR001967">
    <property type="entry name" value="Peptidase_S11_N"/>
</dbReference>
<evidence type="ECO:0000256" key="11">
    <source>
        <dbReference type="ARBA" id="ARBA00023316"/>
    </source>
</evidence>
<keyword evidence="8 16" id="KW-0378">Hydrolase</keyword>
<dbReference type="SUPFAM" id="SSF69189">
    <property type="entry name" value="Penicillin-binding protein associated domain"/>
    <property type="match status" value="1"/>
</dbReference>
<evidence type="ECO:0000256" key="13">
    <source>
        <dbReference type="RuleBase" id="RU004016"/>
    </source>
</evidence>
<dbReference type="PRINTS" id="PR00725">
    <property type="entry name" value="DADACBPTASE1"/>
</dbReference>
<gene>
    <name evidence="16" type="ORF">V0U35_07870</name>
</gene>
<sequence>MRTLFACLTLILLAPASLAQNFDTAASHAVILDFETGEVLFSKNGDEAMPPASMSKLMTTLMAFEALDNGTISLDTELPVSVYAWQTGGTTSGSSTMFLEPNTRVRVDDLLRGIIVQSGNDACIVLAEGLEGSEGAFADAMTARARELGLTSSTFANSTGWPDPEQRMSAIDLAHLAAIIIRDHPDYYAIYDEREYTYNGIRQFNRNPLLGVFDGADGLKTGHTEESGYGLVASAERDGVRRIIVFNGMGSERERANEAERMMRAAFSDFDVYPLFEAGATVGDAEVFMGESETVALRIDDDAVVGLHRRDRRDMTVSIIYDGPVSAPIAEGDPIGRLVVETESGVAREFPLAAAESVARKGMFGRAMDALVGLLRG</sequence>
<comment type="catalytic activity">
    <reaction evidence="12">
        <text>Preferential cleavage: (Ac)2-L-Lys-D-Ala-|-D-Ala. Also transpeptidation of peptidyl-alanyl moieties that are N-acyl substituents of D-alanine.</text>
        <dbReference type="EC" id="3.4.16.4"/>
    </reaction>
</comment>
<dbReference type="Pfam" id="PF00768">
    <property type="entry name" value="Peptidase_S11"/>
    <property type="match status" value="1"/>
</dbReference>
<comment type="similarity">
    <text evidence="3 13">Belongs to the peptidase S11 family.</text>
</comment>
<dbReference type="Gene3D" id="3.40.710.10">
    <property type="entry name" value="DD-peptidase/beta-lactamase superfamily"/>
    <property type="match status" value="1"/>
</dbReference>
<dbReference type="InterPro" id="IPR012907">
    <property type="entry name" value="Peptidase_S11_C"/>
</dbReference>
<keyword evidence="17" id="KW-1185">Reference proteome</keyword>
<evidence type="ECO:0000256" key="1">
    <source>
        <dbReference type="ARBA" id="ARBA00003217"/>
    </source>
</evidence>
<dbReference type="PANTHER" id="PTHR21581">
    <property type="entry name" value="D-ALANYL-D-ALANINE CARBOXYPEPTIDASE"/>
    <property type="match status" value="1"/>
</dbReference>
<dbReference type="InterPro" id="IPR012338">
    <property type="entry name" value="Beta-lactam/transpept-like"/>
</dbReference>
<dbReference type="RefSeq" id="WP_330196146.1">
    <property type="nucleotide sequence ID" value="NZ_JAZDRO010000003.1"/>
</dbReference>
<keyword evidence="6" id="KW-0645">Protease</keyword>
<evidence type="ECO:0000313" key="16">
    <source>
        <dbReference type="EMBL" id="MEE2566598.1"/>
    </source>
</evidence>
<evidence type="ECO:0000256" key="3">
    <source>
        <dbReference type="ARBA" id="ARBA00007164"/>
    </source>
</evidence>
<dbReference type="EMBL" id="JAZDRO010000003">
    <property type="protein sequence ID" value="MEE2566598.1"/>
    <property type="molecule type" value="Genomic_DNA"/>
</dbReference>
<keyword evidence="11" id="KW-0961">Cell wall biogenesis/degradation</keyword>
<evidence type="ECO:0000256" key="14">
    <source>
        <dbReference type="SAM" id="SignalP"/>
    </source>
</evidence>